<evidence type="ECO:0000256" key="1">
    <source>
        <dbReference type="ARBA" id="ARBA00007274"/>
    </source>
</evidence>
<dbReference type="AlphaFoldDB" id="A0A8E1V5Z7"/>
<organism evidence="3 4">
    <name type="scientific">Pantoea dispersa</name>
    <dbReference type="NCBI Taxonomy" id="59814"/>
    <lineage>
        <taxon>Bacteria</taxon>
        <taxon>Pseudomonadati</taxon>
        <taxon>Pseudomonadota</taxon>
        <taxon>Gammaproteobacteria</taxon>
        <taxon>Enterobacterales</taxon>
        <taxon>Erwiniaceae</taxon>
        <taxon>Pantoea</taxon>
    </lineage>
</organism>
<gene>
    <name evidence="3" type="ORF">SA3R_19015</name>
</gene>
<dbReference type="GO" id="GO:0005829">
    <property type="term" value="C:cytosol"/>
    <property type="evidence" value="ECO:0007669"/>
    <property type="project" value="TreeGrafter"/>
</dbReference>
<dbReference type="InterPro" id="IPR011004">
    <property type="entry name" value="Trimer_LpxA-like_sf"/>
</dbReference>
<dbReference type="SUPFAM" id="SSF51161">
    <property type="entry name" value="Trimeric LpxA-like enzymes"/>
    <property type="match status" value="1"/>
</dbReference>
<dbReference type="GO" id="GO:0008374">
    <property type="term" value="F:O-acyltransferase activity"/>
    <property type="evidence" value="ECO:0007669"/>
    <property type="project" value="TreeGrafter"/>
</dbReference>
<protein>
    <submittedName>
        <fullName evidence="3">Galactoside O-acetyltransferase</fullName>
    </submittedName>
</protein>
<dbReference type="CDD" id="cd04647">
    <property type="entry name" value="LbH_MAT_like"/>
    <property type="match status" value="1"/>
</dbReference>
<keyword evidence="2 3" id="KW-0808">Transferase</keyword>
<sequence length="208" mass="22179">MAPQPRSSGECTVSTEPFNPGYYTEHELNSFGFKHVGRQVMVAKNCTIIGLHNITLGDHVRIDGFSTLVAAGDGYLTLGSYIHIGGYCAVLAGAGVEMEDFSGLSQGVKIYSKSDDYSGEFMTNPTVPAHLTGVTSGKVVLGRHVIVGSQSIIMPGLTLAEGTAVGANSLITRDTEAWSIYFGSPAKKINSRQRNPLELEKQISRPNG</sequence>
<dbReference type="Proteomes" id="UP000071979">
    <property type="component" value="Unassembled WGS sequence"/>
</dbReference>
<dbReference type="PANTHER" id="PTHR23416:SF23">
    <property type="entry name" value="ACETYLTRANSFERASE C18B11.09C-RELATED"/>
    <property type="match status" value="1"/>
</dbReference>
<dbReference type="EMBL" id="LDSE01000033">
    <property type="protein sequence ID" value="KTS66072.1"/>
    <property type="molecule type" value="Genomic_DNA"/>
</dbReference>
<proteinExistence type="inferred from homology"/>
<dbReference type="Gene3D" id="2.160.10.10">
    <property type="entry name" value="Hexapeptide repeat proteins"/>
    <property type="match status" value="1"/>
</dbReference>
<reference evidence="3 4" key="1">
    <citation type="journal article" date="2016" name="Front. Microbiol.">
        <title>Genomic Resource of Rice Seed Associated Bacteria.</title>
        <authorList>
            <person name="Midha S."/>
            <person name="Bansal K."/>
            <person name="Sharma S."/>
            <person name="Kumar N."/>
            <person name="Patil P.P."/>
            <person name="Chaudhry V."/>
            <person name="Patil P.B."/>
        </authorList>
    </citation>
    <scope>NUCLEOTIDE SEQUENCE [LARGE SCALE GENOMIC DNA]</scope>
    <source>
        <strain evidence="3 4">SA3</strain>
    </source>
</reference>
<accession>A0A8E1V5Z7</accession>
<evidence type="ECO:0000313" key="3">
    <source>
        <dbReference type="EMBL" id="KTS66072.1"/>
    </source>
</evidence>
<evidence type="ECO:0000256" key="2">
    <source>
        <dbReference type="ARBA" id="ARBA00022679"/>
    </source>
</evidence>
<comment type="caution">
    <text evidence="3">The sequence shown here is derived from an EMBL/GenBank/DDBJ whole genome shotgun (WGS) entry which is preliminary data.</text>
</comment>
<dbReference type="RefSeq" id="WP_058776036.1">
    <property type="nucleotide sequence ID" value="NZ_LDSF01000011.1"/>
</dbReference>
<dbReference type="InterPro" id="IPR051159">
    <property type="entry name" value="Hexapeptide_acetyltransf"/>
</dbReference>
<name>A0A8E1V5Z7_9GAMM</name>
<dbReference type="PANTHER" id="PTHR23416">
    <property type="entry name" value="SIALIC ACID SYNTHASE-RELATED"/>
    <property type="match status" value="1"/>
</dbReference>
<evidence type="ECO:0000313" key="4">
    <source>
        <dbReference type="Proteomes" id="UP000071979"/>
    </source>
</evidence>
<comment type="similarity">
    <text evidence="1">Belongs to the transferase hexapeptide repeat family.</text>
</comment>